<accession>A0AAP5I6N2</accession>
<dbReference type="AlphaFoldDB" id="A0AAP5I6N2"/>
<dbReference type="Proteomes" id="UP000667802">
    <property type="component" value="Unassembled WGS sequence"/>
</dbReference>
<gene>
    <name evidence="2" type="ORF">G7B40_009200</name>
</gene>
<proteinExistence type="predicted"/>
<evidence type="ECO:0000313" key="2">
    <source>
        <dbReference type="EMBL" id="MDR9894744.1"/>
    </source>
</evidence>
<dbReference type="RefSeq" id="WP_208339729.1">
    <property type="nucleotide sequence ID" value="NZ_CAWQFN010000563.1"/>
</dbReference>
<dbReference type="EMBL" id="JAALHA020000003">
    <property type="protein sequence ID" value="MDR9894744.1"/>
    <property type="molecule type" value="Genomic_DNA"/>
</dbReference>
<evidence type="ECO:0000313" key="3">
    <source>
        <dbReference type="Proteomes" id="UP000667802"/>
    </source>
</evidence>
<keyword evidence="1" id="KW-0472">Membrane</keyword>
<protein>
    <submittedName>
        <fullName evidence="2">Uncharacterized protein</fullName>
    </submittedName>
</protein>
<keyword evidence="1" id="KW-0812">Transmembrane</keyword>
<name>A0AAP5I6N2_9CYAN</name>
<organism evidence="2 3">
    <name type="scientific">Aetokthonos hydrillicola Thurmond2011</name>
    <dbReference type="NCBI Taxonomy" id="2712845"/>
    <lineage>
        <taxon>Bacteria</taxon>
        <taxon>Bacillati</taxon>
        <taxon>Cyanobacteriota</taxon>
        <taxon>Cyanophyceae</taxon>
        <taxon>Nostocales</taxon>
        <taxon>Hapalosiphonaceae</taxon>
        <taxon>Aetokthonos</taxon>
    </lineage>
</organism>
<evidence type="ECO:0000256" key="1">
    <source>
        <dbReference type="SAM" id="Phobius"/>
    </source>
</evidence>
<feature type="transmembrane region" description="Helical" evidence="1">
    <location>
        <begin position="38"/>
        <end position="58"/>
    </location>
</feature>
<reference evidence="3" key="1">
    <citation type="journal article" date="2021" name="Science">
        <title>Hunting the eagle killer: A cyanobacterial neurotoxin causes vacuolar myelinopathy.</title>
        <authorList>
            <person name="Breinlinger S."/>
            <person name="Phillips T.J."/>
            <person name="Haram B.N."/>
            <person name="Mares J."/>
            <person name="Martinez Yerena J.A."/>
            <person name="Hrouzek P."/>
            <person name="Sobotka R."/>
            <person name="Henderson W.M."/>
            <person name="Schmieder P."/>
            <person name="Williams S.M."/>
            <person name="Lauderdale J.D."/>
            <person name="Wilde H.D."/>
            <person name="Gerrin W."/>
            <person name="Kust A."/>
            <person name="Washington J.W."/>
            <person name="Wagner C."/>
            <person name="Geier B."/>
            <person name="Liebeke M."/>
            <person name="Enke H."/>
            <person name="Niedermeyer T.H.J."/>
            <person name="Wilde S.B."/>
        </authorList>
    </citation>
    <scope>NUCLEOTIDE SEQUENCE [LARGE SCALE GENOMIC DNA]</scope>
    <source>
        <strain evidence="3">Thurmond2011</strain>
    </source>
</reference>
<keyword evidence="1" id="KW-1133">Transmembrane helix</keyword>
<comment type="caution">
    <text evidence="2">The sequence shown here is derived from an EMBL/GenBank/DDBJ whole genome shotgun (WGS) entry which is preliminary data.</text>
</comment>
<sequence>MNPIQYQTVALWQNLTNQETTWTYKEAIHKTWELLQQIVQLMLSLVLLFVAMIIWWWSVGFHSGRNFRDWFENDVKTPDEFLRRLGGFVVNFYNWLVDWSQSERKKLLTNQSQPALASRQEPKLLTAGGQKTIDANSEAISVPNSSSK</sequence>
<keyword evidence="3" id="KW-1185">Reference proteome</keyword>